<dbReference type="InterPro" id="IPR021710">
    <property type="entry name" value="DUF3293"/>
</dbReference>
<evidence type="ECO:0000313" key="2">
    <source>
        <dbReference type="Proteomes" id="UP000179934"/>
    </source>
</evidence>
<dbReference type="Pfam" id="PF11697">
    <property type="entry name" value="DUF3293"/>
    <property type="match status" value="1"/>
</dbReference>
<reference evidence="1 2" key="1">
    <citation type="submission" date="2016-09" db="EMBL/GenBank/DDBJ databases">
        <title>Draft Genome Sequence of Aeromonas sobria Strain 08005, Isolated from Sick Rana catesbeiana.</title>
        <authorList>
            <person name="Yang Q."/>
        </authorList>
    </citation>
    <scope>NUCLEOTIDE SEQUENCE [LARGE SCALE GENOMIC DNA]</scope>
    <source>
        <strain evidence="1 2">08005</strain>
    </source>
</reference>
<organism evidence="1 2">
    <name type="scientific">Aeromonas sobria</name>
    <dbReference type="NCBI Taxonomy" id="646"/>
    <lineage>
        <taxon>Bacteria</taxon>
        <taxon>Pseudomonadati</taxon>
        <taxon>Pseudomonadota</taxon>
        <taxon>Gammaproteobacteria</taxon>
        <taxon>Aeromonadales</taxon>
        <taxon>Aeromonadaceae</taxon>
        <taxon>Aeromonas</taxon>
    </lineage>
</organism>
<evidence type="ECO:0008006" key="3">
    <source>
        <dbReference type="Google" id="ProtNLM"/>
    </source>
</evidence>
<dbReference type="AlphaFoldDB" id="A0A1S2CPW8"/>
<name>A0A1S2CPW8_AERSO</name>
<evidence type="ECO:0000313" key="1">
    <source>
        <dbReference type="EMBL" id="OHY90740.1"/>
    </source>
</evidence>
<proteinExistence type="predicted"/>
<accession>A0A1S2CPW8</accession>
<gene>
    <name evidence="1" type="ORF">BJD16_17665</name>
</gene>
<sequence length="138" mass="15889">MIDMILWENYKKICFIAPFETLDWPAFAIITAWNPASQRVGERRNRRRERALWRLLTLELQAAVAGPFWGSDPDERWQESSLAVALSLPQARQVAARFGQNAIYWVEDGQLWLVPVLTDKSAVCLGNIESFWIARNLA</sequence>
<dbReference type="Proteomes" id="UP000179934">
    <property type="component" value="Unassembled WGS sequence"/>
</dbReference>
<dbReference type="EMBL" id="MKFU01000026">
    <property type="protein sequence ID" value="OHY90740.1"/>
    <property type="molecule type" value="Genomic_DNA"/>
</dbReference>
<protein>
    <recommendedName>
        <fullName evidence="3">DUF3293 domain-containing protein</fullName>
    </recommendedName>
</protein>
<comment type="caution">
    <text evidence="1">The sequence shown here is derived from an EMBL/GenBank/DDBJ whole genome shotgun (WGS) entry which is preliminary data.</text>
</comment>